<evidence type="ECO:0000256" key="1">
    <source>
        <dbReference type="SAM" id="Phobius"/>
    </source>
</evidence>
<dbReference type="EMBL" id="AVGG01000001">
    <property type="protein sequence ID" value="ESU30058.1"/>
    <property type="molecule type" value="Genomic_DNA"/>
</dbReference>
<dbReference type="PATRIC" id="fig|1341181.4.peg.547"/>
<comment type="caution">
    <text evidence="2">The sequence shown here is derived from an EMBL/GenBank/DDBJ whole genome shotgun (WGS) entry which is preliminary data.</text>
</comment>
<keyword evidence="1" id="KW-1133">Transmembrane helix</keyword>
<keyword evidence="1" id="KW-0812">Transmembrane</keyword>
<feature type="transmembrane region" description="Helical" evidence="1">
    <location>
        <begin position="158"/>
        <end position="179"/>
    </location>
</feature>
<keyword evidence="3" id="KW-1185">Reference proteome</keyword>
<evidence type="ECO:0000313" key="2">
    <source>
        <dbReference type="EMBL" id="ESU30058.1"/>
    </source>
</evidence>
<feature type="transmembrane region" description="Helical" evidence="1">
    <location>
        <begin position="205"/>
        <end position="224"/>
    </location>
</feature>
<keyword evidence="1" id="KW-0472">Membrane</keyword>
<dbReference type="RefSeq" id="WP_023578235.1">
    <property type="nucleotide sequence ID" value="NZ_AVGG01000001.1"/>
</dbReference>
<accession>V6STM6</accession>
<dbReference type="AlphaFoldDB" id="V6STM6"/>
<sequence>MNTLSDKKTVRLESLDFLRGLIMVLLVLDSTGCYEYIREAISDKGSFGFVIISQFFHIHWQGLHFWDLVQPLFMFMAGAAMAYSLSKQSADGVRWKDRFIKIAKRSALLLFFGLFKRISDPDWLSLETLDVTDILTQLAFTTLIAFFLFDLKIKYQLLACFGILLLTDVLYRFCAAPGFNQGYTEFQNFGNYVDWILFGQKPNEYVFINWLPTAVHTIAGTIVGKIIMQANKQLRIFILSGLVLLLIGYGLDFLNLIPMIKRIATVSFITASLGFALLFLALSYWWIDVRLHKKGLLFFQVFGMNSIFIYLFSEIVGRNWLNGYGIMILSPIFKMMNMGDHLILVFSSLSVFAVEWYICFFLYKKKLFFKL</sequence>
<proteinExistence type="predicted"/>
<organism evidence="2 3">
    <name type="scientific">Flavobacterium limnosediminis JC2902</name>
    <dbReference type="NCBI Taxonomy" id="1341181"/>
    <lineage>
        <taxon>Bacteria</taxon>
        <taxon>Pseudomonadati</taxon>
        <taxon>Bacteroidota</taxon>
        <taxon>Flavobacteriia</taxon>
        <taxon>Flavobacteriales</taxon>
        <taxon>Flavobacteriaceae</taxon>
        <taxon>Flavobacterium</taxon>
    </lineage>
</organism>
<gene>
    <name evidence="2" type="ORF">FLJC2902T_05510</name>
</gene>
<evidence type="ECO:0000313" key="3">
    <source>
        <dbReference type="Proteomes" id="UP000018004"/>
    </source>
</evidence>
<dbReference type="PANTHER" id="PTHR31061">
    <property type="entry name" value="LD22376P"/>
    <property type="match status" value="1"/>
</dbReference>
<protein>
    <submittedName>
        <fullName evidence="2">Uncharacterized protein</fullName>
    </submittedName>
</protein>
<dbReference type="eggNOG" id="COG4299">
    <property type="taxonomic scope" value="Bacteria"/>
</dbReference>
<feature type="transmembrane region" description="Helical" evidence="1">
    <location>
        <begin position="341"/>
        <end position="363"/>
    </location>
</feature>
<feature type="transmembrane region" description="Helical" evidence="1">
    <location>
        <begin position="297"/>
        <end position="321"/>
    </location>
</feature>
<dbReference type="PANTHER" id="PTHR31061:SF24">
    <property type="entry name" value="LD22376P"/>
    <property type="match status" value="1"/>
</dbReference>
<reference evidence="2 3" key="1">
    <citation type="submission" date="2013-08" db="EMBL/GenBank/DDBJ databases">
        <title>Flavobacterium limnosediminis JC2902 genome sequencing.</title>
        <authorList>
            <person name="Lee K."/>
            <person name="Yi H."/>
            <person name="Park S."/>
            <person name="Chun J."/>
        </authorList>
    </citation>
    <scope>NUCLEOTIDE SEQUENCE [LARGE SCALE GENOMIC DNA]</scope>
    <source>
        <strain evidence="2 3">JC2902</strain>
    </source>
</reference>
<feature type="transmembrane region" description="Helical" evidence="1">
    <location>
        <begin position="236"/>
        <end position="257"/>
    </location>
</feature>
<dbReference type="Proteomes" id="UP000018004">
    <property type="component" value="Unassembled WGS sequence"/>
</dbReference>
<name>V6STM6_9FLAO</name>
<feature type="transmembrane region" description="Helical" evidence="1">
    <location>
        <begin position="263"/>
        <end position="285"/>
    </location>
</feature>